<evidence type="ECO:0000313" key="3">
    <source>
        <dbReference type="Proteomes" id="UP000533896"/>
    </source>
</evidence>
<accession>A0A7K8KFE5</accession>
<feature type="compositionally biased region" description="Basic and acidic residues" evidence="1">
    <location>
        <begin position="290"/>
        <end position="303"/>
    </location>
</feature>
<feature type="non-terminal residue" evidence="2">
    <location>
        <position position="303"/>
    </location>
</feature>
<proteinExistence type="predicted"/>
<protein>
    <submittedName>
        <fullName evidence="2">GP179 protein</fullName>
    </submittedName>
</protein>
<organism evidence="2 3">
    <name type="scientific">Lophotis ruficrista</name>
    <dbReference type="NCBI Taxonomy" id="172689"/>
    <lineage>
        <taxon>Eukaryota</taxon>
        <taxon>Metazoa</taxon>
        <taxon>Chordata</taxon>
        <taxon>Craniata</taxon>
        <taxon>Vertebrata</taxon>
        <taxon>Euteleostomi</taxon>
        <taxon>Archelosauria</taxon>
        <taxon>Archosauria</taxon>
        <taxon>Dinosauria</taxon>
        <taxon>Saurischia</taxon>
        <taxon>Theropoda</taxon>
        <taxon>Coelurosauria</taxon>
        <taxon>Aves</taxon>
        <taxon>Neognathae</taxon>
        <taxon>Neoaves</taxon>
        <taxon>Otidimorphae</taxon>
        <taxon>Otidiformes</taxon>
        <taxon>Otididae</taxon>
        <taxon>Lophotis</taxon>
    </lineage>
</organism>
<feature type="compositionally biased region" description="Basic and acidic residues" evidence="1">
    <location>
        <begin position="158"/>
        <end position="172"/>
    </location>
</feature>
<evidence type="ECO:0000256" key="1">
    <source>
        <dbReference type="SAM" id="MobiDB-lite"/>
    </source>
</evidence>
<name>A0A7K8KFE5_9AVES</name>
<keyword evidence="3" id="KW-1185">Reference proteome</keyword>
<dbReference type="Proteomes" id="UP000533896">
    <property type="component" value="Unassembled WGS sequence"/>
</dbReference>
<dbReference type="AlphaFoldDB" id="A0A7K8KFE5"/>
<evidence type="ECO:0000313" key="2">
    <source>
        <dbReference type="EMBL" id="NXE15718.1"/>
    </source>
</evidence>
<feature type="compositionally biased region" description="Low complexity" evidence="1">
    <location>
        <begin position="103"/>
        <end position="117"/>
    </location>
</feature>
<feature type="region of interest" description="Disordered" evidence="1">
    <location>
        <begin position="1"/>
        <end position="303"/>
    </location>
</feature>
<feature type="compositionally biased region" description="Basic and acidic residues" evidence="1">
    <location>
        <begin position="216"/>
        <end position="233"/>
    </location>
</feature>
<feature type="compositionally biased region" description="Gly residues" evidence="1">
    <location>
        <begin position="144"/>
        <end position="157"/>
    </location>
</feature>
<dbReference type="EMBL" id="VWYV01001898">
    <property type="protein sequence ID" value="NXE15718.1"/>
    <property type="molecule type" value="Genomic_DNA"/>
</dbReference>
<comment type="caution">
    <text evidence="2">The sequence shown here is derived from an EMBL/GenBank/DDBJ whole genome shotgun (WGS) entry which is preliminary data.</text>
</comment>
<feature type="non-terminal residue" evidence="2">
    <location>
        <position position="1"/>
    </location>
</feature>
<feature type="compositionally biased region" description="Basic and acidic residues" evidence="1">
    <location>
        <begin position="67"/>
        <end position="85"/>
    </location>
</feature>
<reference evidence="2 3" key="1">
    <citation type="submission" date="2019-09" db="EMBL/GenBank/DDBJ databases">
        <title>Bird 10,000 Genomes (B10K) Project - Family phase.</title>
        <authorList>
            <person name="Zhang G."/>
        </authorList>
    </citation>
    <scope>NUCLEOTIDE SEQUENCE [LARGE SCALE GENOMIC DNA]</scope>
    <source>
        <strain evidence="2">B10K-CU-031-23</strain>
    </source>
</reference>
<sequence length="303" mass="31049">SEGCEGDRGSIQPWDHAEVEQPRAKPTAGSPDPPAAGTGRAAAEEPGAEVCPPAGRGALLRQGAIASREDSAVPTDRESPAEASEKGGTQPQPLAAGGSPGTGVSPAAPGKAGSAAGRQEKVCPGEIQADSSIKIEICPWEESGGPGRAPGKGGSEGRPGRPGEEPGAEKPPGKTPELPKAGGVGGRRAEVCPWETGEGRNTVRAEICPWDAEGAQPEREGEGGERSPGKGAEEPDPGLAAKQPALPKTAPEQAGAMDRRRGDVCPWEMEDEPRAKTEICPWEEPAATAGKERRSQDKREASK</sequence>
<dbReference type="OrthoDB" id="5823771at2759"/>
<gene>
    <name evidence="2" type="primary">Gpr179_0</name>
    <name evidence="2" type="ORF">LOPRUF_R14823</name>
</gene>